<keyword evidence="2" id="KW-1133">Transmembrane helix</keyword>
<evidence type="ECO:0000313" key="4">
    <source>
        <dbReference type="RefSeq" id="XP_040941669.1"/>
    </source>
</evidence>
<dbReference type="GeneID" id="121202898"/>
<dbReference type="PANTHER" id="PTHR36811">
    <property type="entry name" value="OS08G0444440 PROTEIN"/>
    <property type="match status" value="1"/>
</dbReference>
<feature type="region of interest" description="Disordered" evidence="1">
    <location>
        <begin position="116"/>
        <end position="135"/>
    </location>
</feature>
<keyword evidence="3" id="KW-1185">Reference proteome</keyword>
<proteinExistence type="predicted"/>
<reference evidence="3" key="1">
    <citation type="journal article" date="2020" name="Nat. Genet.">
        <title>Genomic diversifications of five Gossypium allopolyploid species and their impact on cotton improvement.</title>
        <authorList>
            <person name="Chen Z.J."/>
            <person name="Sreedasyam A."/>
            <person name="Ando A."/>
            <person name="Song Q."/>
            <person name="De Santiago L.M."/>
            <person name="Hulse-Kemp A.M."/>
            <person name="Ding M."/>
            <person name="Ye W."/>
            <person name="Kirkbride R.C."/>
            <person name="Jenkins J."/>
            <person name="Plott C."/>
            <person name="Lovell J."/>
            <person name="Lin Y.M."/>
            <person name="Vaughn R."/>
            <person name="Liu B."/>
            <person name="Simpson S."/>
            <person name="Scheffler B.E."/>
            <person name="Wen L."/>
            <person name="Saski C.A."/>
            <person name="Grover C.E."/>
            <person name="Hu G."/>
            <person name="Conover J.L."/>
            <person name="Carlson J.W."/>
            <person name="Shu S."/>
            <person name="Boston L.B."/>
            <person name="Williams M."/>
            <person name="Peterson D.G."/>
            <person name="McGee K."/>
            <person name="Jones D.C."/>
            <person name="Wendel J.F."/>
            <person name="Stelly D.M."/>
            <person name="Grimwood J."/>
            <person name="Schmutz J."/>
        </authorList>
    </citation>
    <scope>NUCLEOTIDE SEQUENCE [LARGE SCALE GENOMIC DNA]</scope>
    <source>
        <strain evidence="3">cv. TM-1</strain>
    </source>
</reference>
<evidence type="ECO:0000256" key="1">
    <source>
        <dbReference type="SAM" id="MobiDB-lite"/>
    </source>
</evidence>
<keyword evidence="2" id="KW-0472">Membrane</keyword>
<dbReference type="Proteomes" id="UP000818029">
    <property type="component" value="Chromosome A13"/>
</dbReference>
<evidence type="ECO:0000256" key="2">
    <source>
        <dbReference type="SAM" id="Phobius"/>
    </source>
</evidence>
<dbReference type="RefSeq" id="XP_040941669.1">
    <property type="nucleotide sequence ID" value="XM_041085735.1"/>
</dbReference>
<feature type="transmembrane region" description="Helical" evidence="2">
    <location>
        <begin position="162"/>
        <end position="182"/>
    </location>
</feature>
<gene>
    <name evidence="4" type="primary">LOC121202898</name>
</gene>
<sequence>MEKSKRVSLGVQKNTKQSKKKKLLTNVFNYLKSDNYMFAPLISPSISAGPKLKEPIKGNKKKVLKMVDKYMKYDTYMYAPLLSSQLLGSLSSEQIQCISKVTVEVATTKTKLNTESANALAEEEQPHEDTRPTDNQTIAQGETVKHMVYHHRCSTPMSGVTFLKPLPTLFFFASICYIIICLQEKQWQII</sequence>
<keyword evidence="2" id="KW-0812">Transmembrane</keyword>
<dbReference type="PANTHER" id="PTHR36811:SF2">
    <property type="entry name" value="OS08G0444440 PROTEIN"/>
    <property type="match status" value="1"/>
</dbReference>
<name>A0ABM2ZG74_GOSHI</name>
<protein>
    <submittedName>
        <fullName evidence="4">Uncharacterized protein isoform X1</fullName>
    </submittedName>
</protein>
<organism evidence="3 4">
    <name type="scientific">Gossypium hirsutum</name>
    <name type="common">Upland cotton</name>
    <name type="synonym">Gossypium mexicanum</name>
    <dbReference type="NCBI Taxonomy" id="3635"/>
    <lineage>
        <taxon>Eukaryota</taxon>
        <taxon>Viridiplantae</taxon>
        <taxon>Streptophyta</taxon>
        <taxon>Embryophyta</taxon>
        <taxon>Tracheophyta</taxon>
        <taxon>Spermatophyta</taxon>
        <taxon>Magnoliopsida</taxon>
        <taxon>eudicotyledons</taxon>
        <taxon>Gunneridae</taxon>
        <taxon>Pentapetalae</taxon>
        <taxon>rosids</taxon>
        <taxon>malvids</taxon>
        <taxon>Malvales</taxon>
        <taxon>Malvaceae</taxon>
        <taxon>Malvoideae</taxon>
        <taxon>Gossypium</taxon>
    </lineage>
</organism>
<accession>A0ABM2ZG74</accession>
<evidence type="ECO:0000313" key="3">
    <source>
        <dbReference type="Proteomes" id="UP000818029"/>
    </source>
</evidence>
<reference evidence="4" key="2">
    <citation type="submission" date="2025-08" db="UniProtKB">
        <authorList>
            <consortium name="RefSeq"/>
        </authorList>
    </citation>
    <scope>IDENTIFICATION</scope>
</reference>